<evidence type="ECO:0000313" key="1">
    <source>
        <dbReference type="EMBL" id="MFC0242240.1"/>
    </source>
</evidence>
<protein>
    <submittedName>
        <fullName evidence="1">Uncharacterized protein</fullName>
    </submittedName>
</protein>
<organism evidence="1 2">
    <name type="scientific">Rhodopseudomonas telluris</name>
    <dbReference type="NCBI Taxonomy" id="644215"/>
    <lineage>
        <taxon>Bacteria</taxon>
        <taxon>Pseudomonadati</taxon>
        <taxon>Pseudomonadota</taxon>
        <taxon>Alphaproteobacteria</taxon>
        <taxon>Hyphomicrobiales</taxon>
        <taxon>Nitrobacteraceae</taxon>
        <taxon>Rhodopseudomonas</taxon>
    </lineage>
</organism>
<reference evidence="1 2" key="1">
    <citation type="submission" date="2024-09" db="EMBL/GenBank/DDBJ databases">
        <authorList>
            <person name="Sun Q."/>
            <person name="Mori K."/>
        </authorList>
    </citation>
    <scope>NUCLEOTIDE SEQUENCE [LARGE SCALE GENOMIC DNA]</scope>
    <source>
        <strain evidence="1 2">KCTC 23279</strain>
    </source>
</reference>
<dbReference type="EMBL" id="JBHLWM010000006">
    <property type="protein sequence ID" value="MFC0242240.1"/>
    <property type="molecule type" value="Genomic_DNA"/>
</dbReference>
<evidence type="ECO:0000313" key="2">
    <source>
        <dbReference type="Proteomes" id="UP001589775"/>
    </source>
</evidence>
<sequence>MYSKAERLSSTRSAWISISAGPRIYTGADKRQSRED</sequence>
<keyword evidence="2" id="KW-1185">Reference proteome</keyword>
<name>A0ABV6EVL8_9BRAD</name>
<proteinExistence type="predicted"/>
<dbReference type="Proteomes" id="UP001589775">
    <property type="component" value="Unassembled WGS sequence"/>
</dbReference>
<comment type="caution">
    <text evidence="1">The sequence shown here is derived from an EMBL/GenBank/DDBJ whole genome shotgun (WGS) entry which is preliminary data.</text>
</comment>
<gene>
    <name evidence="1" type="ORF">ACFFJ6_17245</name>
</gene>
<dbReference type="RefSeq" id="WP_378390006.1">
    <property type="nucleotide sequence ID" value="NZ_JBHLWM010000006.1"/>
</dbReference>
<accession>A0ABV6EVL8</accession>